<reference evidence="3" key="1">
    <citation type="submission" date="2025-08" db="UniProtKB">
        <authorList>
            <consortium name="RefSeq"/>
        </authorList>
    </citation>
    <scope>IDENTIFICATION</scope>
    <source>
        <tissue evidence="3">Muscle</tissue>
    </source>
</reference>
<dbReference type="RefSeq" id="XP_013773037.1">
    <property type="nucleotide sequence ID" value="XM_013917583.2"/>
</dbReference>
<organism evidence="2 3">
    <name type="scientific">Limulus polyphemus</name>
    <name type="common">Atlantic horseshoe crab</name>
    <dbReference type="NCBI Taxonomy" id="6850"/>
    <lineage>
        <taxon>Eukaryota</taxon>
        <taxon>Metazoa</taxon>
        <taxon>Ecdysozoa</taxon>
        <taxon>Arthropoda</taxon>
        <taxon>Chelicerata</taxon>
        <taxon>Merostomata</taxon>
        <taxon>Xiphosura</taxon>
        <taxon>Limulidae</taxon>
        <taxon>Limulus</taxon>
    </lineage>
</organism>
<evidence type="ECO:0000256" key="1">
    <source>
        <dbReference type="SAM" id="MobiDB-lite"/>
    </source>
</evidence>
<evidence type="ECO:0000313" key="2">
    <source>
        <dbReference type="Proteomes" id="UP000694941"/>
    </source>
</evidence>
<feature type="compositionally biased region" description="Polar residues" evidence="1">
    <location>
        <begin position="72"/>
        <end position="95"/>
    </location>
</feature>
<dbReference type="Proteomes" id="UP000694941">
    <property type="component" value="Unplaced"/>
</dbReference>
<dbReference type="GeneID" id="106458122"/>
<evidence type="ECO:0000313" key="3">
    <source>
        <dbReference type="RefSeq" id="XP_013773037.1"/>
    </source>
</evidence>
<keyword evidence="2" id="KW-1185">Reference proteome</keyword>
<name>A0ABM1B1R7_LIMPO</name>
<proteinExistence type="predicted"/>
<gene>
    <name evidence="3" type="primary">LOC106458122</name>
</gene>
<feature type="region of interest" description="Disordered" evidence="1">
    <location>
        <begin position="70"/>
        <end position="95"/>
    </location>
</feature>
<accession>A0ABM1B1R7</accession>
<protein>
    <submittedName>
        <fullName evidence="3">Uncharacterized protein LOC106458122 isoform X2</fullName>
    </submittedName>
</protein>
<sequence length="95" mass="10636">MGQWAMIISILYFEKTPGMEKMVVMAKPLDKLCEFEGKGVPKDYQSDCYNDIDETEYACAEKHRIMMHLNPPSVTDTSTTGAHANSHSGGNSKNY</sequence>